<comment type="subcellular location">
    <subcellularLocation>
        <location evidence="1">Cell membrane</location>
        <topology evidence="1">Multi-pass membrane protein</topology>
    </subcellularLocation>
</comment>
<dbReference type="PANTHER" id="PTHR24060">
    <property type="entry name" value="METABOTROPIC GLUTAMATE RECEPTOR"/>
    <property type="match status" value="1"/>
</dbReference>
<organism evidence="13 14">
    <name type="scientific">Acanthaster planci</name>
    <name type="common">Crown-of-thorns starfish</name>
    <dbReference type="NCBI Taxonomy" id="133434"/>
    <lineage>
        <taxon>Eukaryota</taxon>
        <taxon>Metazoa</taxon>
        <taxon>Echinodermata</taxon>
        <taxon>Eleutherozoa</taxon>
        <taxon>Asterozoa</taxon>
        <taxon>Asteroidea</taxon>
        <taxon>Valvatacea</taxon>
        <taxon>Valvatida</taxon>
        <taxon>Acanthasteridae</taxon>
        <taxon>Acanthaster</taxon>
    </lineage>
</organism>
<feature type="signal peptide" evidence="11">
    <location>
        <begin position="1"/>
        <end position="19"/>
    </location>
</feature>
<feature type="transmembrane region" description="Helical" evidence="10">
    <location>
        <begin position="660"/>
        <end position="684"/>
    </location>
</feature>
<dbReference type="InterPro" id="IPR000337">
    <property type="entry name" value="GPCR_3"/>
</dbReference>
<feature type="chain" id="PRO_5034183069" evidence="11">
    <location>
        <begin position="20"/>
        <end position="837"/>
    </location>
</feature>
<evidence type="ECO:0000256" key="1">
    <source>
        <dbReference type="ARBA" id="ARBA00004651"/>
    </source>
</evidence>
<evidence type="ECO:0000256" key="5">
    <source>
        <dbReference type="ARBA" id="ARBA00023040"/>
    </source>
</evidence>
<accession>A0A8B7XYR8</accession>
<dbReference type="GeneID" id="110976785"/>
<dbReference type="InterPro" id="IPR038550">
    <property type="entry name" value="GPCR_3_9-Cys_sf"/>
</dbReference>
<dbReference type="KEGG" id="aplc:110976785"/>
<feature type="transmembrane region" description="Helical" evidence="10">
    <location>
        <begin position="549"/>
        <end position="574"/>
    </location>
</feature>
<dbReference type="SUPFAM" id="SSF53822">
    <property type="entry name" value="Periplasmic binding protein-like I"/>
    <property type="match status" value="1"/>
</dbReference>
<gene>
    <name evidence="14" type="primary">LOC110976785</name>
</gene>
<dbReference type="OrthoDB" id="5984008at2759"/>
<dbReference type="InterPro" id="IPR017978">
    <property type="entry name" value="GPCR_3_C"/>
</dbReference>
<feature type="transmembrane region" description="Helical" evidence="10">
    <location>
        <begin position="767"/>
        <end position="790"/>
    </location>
</feature>
<dbReference type="InterPro" id="IPR028082">
    <property type="entry name" value="Peripla_BP_I"/>
</dbReference>
<dbReference type="RefSeq" id="XP_022086048.1">
    <property type="nucleotide sequence ID" value="XM_022230356.1"/>
</dbReference>
<feature type="transmembrane region" description="Helical" evidence="10">
    <location>
        <begin position="586"/>
        <end position="606"/>
    </location>
</feature>
<evidence type="ECO:0000256" key="4">
    <source>
        <dbReference type="ARBA" id="ARBA00022989"/>
    </source>
</evidence>
<dbReference type="Pfam" id="PF01094">
    <property type="entry name" value="ANF_receptor"/>
    <property type="match status" value="1"/>
</dbReference>
<dbReference type="GO" id="GO:0004930">
    <property type="term" value="F:G protein-coupled receptor activity"/>
    <property type="evidence" value="ECO:0007669"/>
    <property type="project" value="UniProtKB-KW"/>
</dbReference>
<feature type="transmembrane region" description="Helical" evidence="10">
    <location>
        <begin position="704"/>
        <end position="727"/>
    </location>
</feature>
<evidence type="ECO:0000256" key="8">
    <source>
        <dbReference type="ARBA" id="ARBA00023180"/>
    </source>
</evidence>
<dbReference type="Gene3D" id="2.10.50.30">
    <property type="entry name" value="GPCR, family 3, nine cysteines domain"/>
    <property type="match status" value="1"/>
</dbReference>
<dbReference type="GO" id="GO:0005886">
    <property type="term" value="C:plasma membrane"/>
    <property type="evidence" value="ECO:0007669"/>
    <property type="project" value="UniProtKB-SubCell"/>
</dbReference>
<dbReference type="OMA" id="EPHVSPW"/>
<evidence type="ECO:0000256" key="10">
    <source>
        <dbReference type="SAM" id="Phobius"/>
    </source>
</evidence>
<keyword evidence="5" id="KW-0297">G-protein coupled receptor</keyword>
<keyword evidence="2" id="KW-1003">Cell membrane</keyword>
<evidence type="ECO:0000259" key="12">
    <source>
        <dbReference type="PROSITE" id="PS50259"/>
    </source>
</evidence>
<evidence type="ECO:0000256" key="3">
    <source>
        <dbReference type="ARBA" id="ARBA00022692"/>
    </source>
</evidence>
<dbReference type="InterPro" id="IPR001828">
    <property type="entry name" value="ANF_lig-bd_rcpt"/>
</dbReference>
<dbReference type="PRINTS" id="PR00248">
    <property type="entry name" value="GPCRMGR"/>
</dbReference>
<keyword evidence="9" id="KW-0807">Transducer</keyword>
<feature type="domain" description="G-protein coupled receptors family 3 profile" evidence="12">
    <location>
        <begin position="548"/>
        <end position="798"/>
    </location>
</feature>
<dbReference type="InterPro" id="IPR011500">
    <property type="entry name" value="GPCR_3_9-Cys_dom"/>
</dbReference>
<dbReference type="Proteomes" id="UP000694845">
    <property type="component" value="Unplaced"/>
</dbReference>
<evidence type="ECO:0000256" key="7">
    <source>
        <dbReference type="ARBA" id="ARBA00023170"/>
    </source>
</evidence>
<keyword evidence="13" id="KW-1185">Reference proteome</keyword>
<keyword evidence="4 10" id="KW-1133">Transmembrane helix</keyword>
<keyword evidence="11" id="KW-0732">Signal</keyword>
<feature type="transmembrane region" description="Helical" evidence="10">
    <location>
        <begin position="618"/>
        <end position="639"/>
    </location>
</feature>
<keyword evidence="3 10" id="KW-0812">Transmembrane</keyword>
<sequence>MNLIQAGFVFTLLLPSCHGLARRCVSYSKPGDVIIGGLFPIHYVAGPGLCTDRQSRWGTMLSEAMIYAVECINERDDVLPNVTLGYDIRDDCRSDDVALWHALALVNALNPNESSGLCPLEEHAVKVLGIVGTSEAATSIVATKAAAMYKVPMVSFSAAGGELGDKFRFPYFFRTAPENTLEVRAIADIIHTFGWVYVSLLHSTDSDYLHSALRFQEIVTDYGICVAYSAAIRTTADDEEVAQVVGELDRYPKAKVVVVIGDKFTGQKVMRAGQAAGMVGRYQWIGGPRWGYLMKEEGLADISDGTIFVRSYSVPVEGFVEFAQAKAPTEPHVSPWYKDLALSWMQGENCANISDCPLHVGDSGGAVVDSVHAIAFAFNDFMREKCANVSDCPIGEIAKEGELFRQKLSAVSFTGVDGEAIRFDSSGNSGGKFTITNLREDTGEHEVGLWVSAYDTVDQRLRIRPEEIRYVDKSWIQPTSICTEECEAGFIVVPLEEKCCWGCKKCSSNEIVINKTLCYQCPRKEWPDKSRTNCLLIIPSTFGWTETPVVVILVLSSLGIMLCALTITGLFVYGKHPLIKASSKELSSFNVVGLTLTFVTCVVLLMKPTYASCITAELGLALNSTLIYAPTLLKVNRIFRIFRKARKSTQRPKFISPKHQVVACLIFLTIQVTLSILSAILAPSAPAELISHVGEPYIELFCSFGPGFLVSCAYNLLLILACCFYAFKARKVPSNYNESKFIAVSVYSTLVLCLAVVPVYITAVKALQKVATVCYAVILNAYLTIVCLYLPKFYALKFVGGDDMSTSDCKGIGTSARSAMSTNKVAPSTSGTIESKA</sequence>
<dbReference type="Pfam" id="PF07562">
    <property type="entry name" value="NCD3G"/>
    <property type="match status" value="1"/>
</dbReference>
<reference evidence="14" key="1">
    <citation type="submission" date="2025-08" db="UniProtKB">
        <authorList>
            <consortium name="RefSeq"/>
        </authorList>
    </citation>
    <scope>IDENTIFICATION</scope>
</reference>
<proteinExistence type="predicted"/>
<dbReference type="Gene3D" id="3.40.50.2300">
    <property type="match status" value="2"/>
</dbReference>
<name>A0A8B7XYR8_ACAPL</name>
<evidence type="ECO:0000256" key="11">
    <source>
        <dbReference type="SAM" id="SignalP"/>
    </source>
</evidence>
<dbReference type="AlphaFoldDB" id="A0A8B7XYR8"/>
<protein>
    <submittedName>
        <fullName evidence="14">Metabotropic glutamate receptor-like</fullName>
    </submittedName>
</protein>
<dbReference type="PROSITE" id="PS50259">
    <property type="entry name" value="G_PROTEIN_RECEP_F3_4"/>
    <property type="match status" value="1"/>
</dbReference>
<evidence type="ECO:0000313" key="13">
    <source>
        <dbReference type="Proteomes" id="UP000694845"/>
    </source>
</evidence>
<dbReference type="CDD" id="cd13953">
    <property type="entry name" value="7tm_classC_mGluR-like"/>
    <property type="match status" value="1"/>
</dbReference>
<keyword evidence="6 10" id="KW-0472">Membrane</keyword>
<evidence type="ECO:0000256" key="2">
    <source>
        <dbReference type="ARBA" id="ARBA00022475"/>
    </source>
</evidence>
<dbReference type="InterPro" id="IPR050726">
    <property type="entry name" value="mGluR"/>
</dbReference>
<evidence type="ECO:0000313" key="14">
    <source>
        <dbReference type="RefSeq" id="XP_022086048.1"/>
    </source>
</evidence>
<dbReference type="PRINTS" id="PR01176">
    <property type="entry name" value="GABABRECEPTR"/>
</dbReference>
<feature type="transmembrane region" description="Helical" evidence="10">
    <location>
        <begin position="739"/>
        <end position="761"/>
    </location>
</feature>
<keyword evidence="7" id="KW-0675">Receptor</keyword>
<evidence type="ECO:0000256" key="6">
    <source>
        <dbReference type="ARBA" id="ARBA00023136"/>
    </source>
</evidence>
<keyword evidence="8" id="KW-0325">Glycoprotein</keyword>
<dbReference type="Pfam" id="PF00003">
    <property type="entry name" value="7tm_3"/>
    <property type="match status" value="1"/>
</dbReference>
<evidence type="ECO:0000256" key="9">
    <source>
        <dbReference type="ARBA" id="ARBA00023224"/>
    </source>
</evidence>